<organism evidence="1 2">
    <name type="scientific">Mycena venus</name>
    <dbReference type="NCBI Taxonomy" id="2733690"/>
    <lineage>
        <taxon>Eukaryota</taxon>
        <taxon>Fungi</taxon>
        <taxon>Dikarya</taxon>
        <taxon>Basidiomycota</taxon>
        <taxon>Agaricomycotina</taxon>
        <taxon>Agaricomycetes</taxon>
        <taxon>Agaricomycetidae</taxon>
        <taxon>Agaricales</taxon>
        <taxon>Marasmiineae</taxon>
        <taxon>Mycenaceae</taxon>
        <taxon>Mycena</taxon>
    </lineage>
</organism>
<dbReference type="OrthoDB" id="2942566at2759"/>
<comment type="caution">
    <text evidence="1">The sequence shown here is derived from an EMBL/GenBank/DDBJ whole genome shotgun (WGS) entry which is preliminary data.</text>
</comment>
<name>A0A8H6YUW0_9AGAR</name>
<reference evidence="1" key="1">
    <citation type="submission" date="2020-05" db="EMBL/GenBank/DDBJ databases">
        <title>Mycena genomes resolve the evolution of fungal bioluminescence.</title>
        <authorList>
            <person name="Tsai I.J."/>
        </authorList>
    </citation>
    <scope>NUCLEOTIDE SEQUENCE</scope>
    <source>
        <strain evidence="1">CCC161011</strain>
    </source>
</reference>
<proteinExistence type="predicted"/>
<accession>A0A8H6YUW0</accession>
<evidence type="ECO:0000313" key="2">
    <source>
        <dbReference type="Proteomes" id="UP000620124"/>
    </source>
</evidence>
<gene>
    <name evidence="1" type="ORF">MVEN_00344500</name>
</gene>
<dbReference type="Proteomes" id="UP000620124">
    <property type="component" value="Unassembled WGS sequence"/>
</dbReference>
<dbReference type="AlphaFoldDB" id="A0A8H6YUW0"/>
<protein>
    <submittedName>
        <fullName evidence="1">Uncharacterized protein</fullName>
    </submittedName>
</protein>
<evidence type="ECO:0000313" key="1">
    <source>
        <dbReference type="EMBL" id="KAF7364746.1"/>
    </source>
</evidence>
<keyword evidence="2" id="KW-1185">Reference proteome</keyword>
<sequence>MKDLSSHALIYLVLVIVAAIPNHTLRYIGLALIIVLILFCTIQLRSPSTQLHHLATVIDDTDVLIRHAMARCPRDYFTLTEQMGRLLEASKSASLIKCRILNSQNEGLSWNKYRVLAKDIEECRKRVKSICTEVKLIMEAELQHKLENDIKQTQFILASSQTTLTAPQFFAYCV</sequence>
<dbReference type="EMBL" id="JACAZI010000003">
    <property type="protein sequence ID" value="KAF7364746.1"/>
    <property type="molecule type" value="Genomic_DNA"/>
</dbReference>